<evidence type="ECO:0000256" key="8">
    <source>
        <dbReference type="ARBA" id="ARBA00023242"/>
    </source>
</evidence>
<comment type="subcellular location">
    <subcellularLocation>
        <location evidence="1">Nucleus</location>
    </subcellularLocation>
</comment>
<dbReference type="PANTHER" id="PTHR46179:SF13">
    <property type="entry name" value="C2H2-TYPE DOMAIN-CONTAINING PROTEIN"/>
    <property type="match status" value="1"/>
</dbReference>
<keyword evidence="12" id="KW-1185">Reference proteome</keyword>
<protein>
    <recommendedName>
        <fullName evidence="10">C2H2-type domain-containing protein</fullName>
    </recommendedName>
</protein>
<dbReference type="STRING" id="215637.A0A4P9ZTB0"/>
<dbReference type="Pfam" id="PF00096">
    <property type="entry name" value="zf-C2H2"/>
    <property type="match status" value="2"/>
</dbReference>
<dbReference type="PROSITE" id="PS00028">
    <property type="entry name" value="ZINC_FINGER_C2H2_1"/>
    <property type="match status" value="2"/>
</dbReference>
<feature type="domain" description="C2H2-type" evidence="10">
    <location>
        <begin position="1"/>
        <end position="31"/>
    </location>
</feature>
<dbReference type="FunFam" id="3.30.160.60:FF:000125">
    <property type="entry name" value="Putative zinc finger protein 143"/>
    <property type="match status" value="1"/>
</dbReference>
<evidence type="ECO:0000256" key="9">
    <source>
        <dbReference type="PROSITE-ProRule" id="PRU00042"/>
    </source>
</evidence>
<feature type="non-terminal residue" evidence="11">
    <location>
        <position position="56"/>
    </location>
</feature>
<dbReference type="InterPro" id="IPR013087">
    <property type="entry name" value="Znf_C2H2_type"/>
</dbReference>
<evidence type="ECO:0000259" key="10">
    <source>
        <dbReference type="PROSITE" id="PS50157"/>
    </source>
</evidence>
<sequence>FPCPVEGCGVRFNRAEHVQRHYKSIHLKVRPFECPEPGCGKVFSRTDNLTQHRNTH</sequence>
<accession>A0A4P9ZTB0</accession>
<dbReference type="PANTHER" id="PTHR46179">
    <property type="entry name" value="ZINC FINGER PROTEIN"/>
    <property type="match status" value="1"/>
</dbReference>
<evidence type="ECO:0000256" key="6">
    <source>
        <dbReference type="ARBA" id="ARBA00023015"/>
    </source>
</evidence>
<name>A0A4P9ZTB0_9FUNG</name>
<keyword evidence="8" id="KW-0539">Nucleus</keyword>
<keyword evidence="2" id="KW-0479">Metal-binding</keyword>
<evidence type="ECO:0000256" key="7">
    <source>
        <dbReference type="ARBA" id="ARBA00023163"/>
    </source>
</evidence>
<keyword evidence="5" id="KW-0862">Zinc</keyword>
<dbReference type="Proteomes" id="UP000268162">
    <property type="component" value="Unassembled WGS sequence"/>
</dbReference>
<gene>
    <name evidence="11" type="ORF">BJ085DRAFT_8040</name>
</gene>
<evidence type="ECO:0000256" key="5">
    <source>
        <dbReference type="ARBA" id="ARBA00022833"/>
    </source>
</evidence>
<proteinExistence type="predicted"/>
<evidence type="ECO:0000313" key="11">
    <source>
        <dbReference type="EMBL" id="RKP35760.1"/>
    </source>
</evidence>
<dbReference type="PROSITE" id="PS50157">
    <property type="entry name" value="ZINC_FINGER_C2H2_2"/>
    <property type="match status" value="2"/>
</dbReference>
<keyword evidence="4 9" id="KW-0863">Zinc-finger</keyword>
<dbReference type="SMART" id="SM00355">
    <property type="entry name" value="ZnF_C2H2"/>
    <property type="match status" value="2"/>
</dbReference>
<dbReference type="InterPro" id="IPR051061">
    <property type="entry name" value="Zinc_finger_trans_reg"/>
</dbReference>
<dbReference type="Gene3D" id="3.30.160.60">
    <property type="entry name" value="Classic Zinc Finger"/>
    <property type="match status" value="2"/>
</dbReference>
<feature type="non-terminal residue" evidence="11">
    <location>
        <position position="1"/>
    </location>
</feature>
<feature type="domain" description="C2H2-type" evidence="10">
    <location>
        <begin position="32"/>
        <end position="56"/>
    </location>
</feature>
<keyword evidence="3" id="KW-0677">Repeat</keyword>
<organism evidence="11 12">
    <name type="scientific">Dimargaris cristalligena</name>
    <dbReference type="NCBI Taxonomy" id="215637"/>
    <lineage>
        <taxon>Eukaryota</taxon>
        <taxon>Fungi</taxon>
        <taxon>Fungi incertae sedis</taxon>
        <taxon>Zoopagomycota</taxon>
        <taxon>Kickxellomycotina</taxon>
        <taxon>Dimargaritomycetes</taxon>
        <taxon>Dimargaritales</taxon>
        <taxon>Dimargaritaceae</taxon>
        <taxon>Dimargaris</taxon>
    </lineage>
</organism>
<evidence type="ECO:0000313" key="12">
    <source>
        <dbReference type="Proteomes" id="UP000268162"/>
    </source>
</evidence>
<evidence type="ECO:0000256" key="2">
    <source>
        <dbReference type="ARBA" id="ARBA00022723"/>
    </source>
</evidence>
<evidence type="ECO:0000256" key="3">
    <source>
        <dbReference type="ARBA" id="ARBA00022737"/>
    </source>
</evidence>
<dbReference type="AlphaFoldDB" id="A0A4P9ZTB0"/>
<keyword evidence="6" id="KW-0805">Transcription regulation</keyword>
<keyword evidence="7" id="KW-0804">Transcription</keyword>
<evidence type="ECO:0000256" key="1">
    <source>
        <dbReference type="ARBA" id="ARBA00004123"/>
    </source>
</evidence>
<dbReference type="InterPro" id="IPR036236">
    <property type="entry name" value="Znf_C2H2_sf"/>
</dbReference>
<dbReference type="EMBL" id="ML002794">
    <property type="protein sequence ID" value="RKP35760.1"/>
    <property type="molecule type" value="Genomic_DNA"/>
</dbReference>
<dbReference type="GO" id="GO:0008270">
    <property type="term" value="F:zinc ion binding"/>
    <property type="evidence" value="ECO:0007669"/>
    <property type="project" value="UniProtKB-KW"/>
</dbReference>
<dbReference type="GO" id="GO:0006357">
    <property type="term" value="P:regulation of transcription by RNA polymerase II"/>
    <property type="evidence" value="ECO:0007669"/>
    <property type="project" value="TreeGrafter"/>
</dbReference>
<reference evidence="12" key="1">
    <citation type="journal article" date="2018" name="Nat. Microbiol.">
        <title>Leveraging single-cell genomics to expand the fungal tree of life.</title>
        <authorList>
            <person name="Ahrendt S.R."/>
            <person name="Quandt C.A."/>
            <person name="Ciobanu D."/>
            <person name="Clum A."/>
            <person name="Salamov A."/>
            <person name="Andreopoulos B."/>
            <person name="Cheng J.F."/>
            <person name="Woyke T."/>
            <person name="Pelin A."/>
            <person name="Henrissat B."/>
            <person name="Reynolds N.K."/>
            <person name="Benny G.L."/>
            <person name="Smith M.E."/>
            <person name="James T.Y."/>
            <person name="Grigoriev I.V."/>
        </authorList>
    </citation>
    <scope>NUCLEOTIDE SEQUENCE [LARGE SCALE GENOMIC DNA]</scope>
    <source>
        <strain evidence="12">RSA 468</strain>
    </source>
</reference>
<evidence type="ECO:0000256" key="4">
    <source>
        <dbReference type="ARBA" id="ARBA00022771"/>
    </source>
</evidence>
<dbReference type="SUPFAM" id="SSF57667">
    <property type="entry name" value="beta-beta-alpha zinc fingers"/>
    <property type="match status" value="1"/>
</dbReference>
<dbReference type="GO" id="GO:0005634">
    <property type="term" value="C:nucleus"/>
    <property type="evidence" value="ECO:0007669"/>
    <property type="project" value="UniProtKB-SubCell"/>
</dbReference>